<dbReference type="InterPro" id="IPR000212">
    <property type="entry name" value="DNA_helicase_UvrD/REP"/>
</dbReference>
<feature type="domain" description="UvrD-like helicase C-terminal" evidence="17">
    <location>
        <begin position="319"/>
        <end position="599"/>
    </location>
</feature>
<evidence type="ECO:0000256" key="10">
    <source>
        <dbReference type="ARBA" id="ARBA00023204"/>
    </source>
</evidence>
<evidence type="ECO:0000256" key="13">
    <source>
        <dbReference type="ARBA" id="ARBA00034808"/>
    </source>
</evidence>
<keyword evidence="4" id="KW-0227">DNA damage</keyword>
<dbReference type="PROSITE" id="PS51217">
    <property type="entry name" value="UVRD_HELICASE_CTER"/>
    <property type="match status" value="1"/>
</dbReference>
<comment type="caution">
    <text evidence="18">The sequence shown here is derived from an EMBL/GenBank/DDBJ whole genome shotgun (WGS) entry which is preliminary data.</text>
</comment>
<evidence type="ECO:0000256" key="14">
    <source>
        <dbReference type="ARBA" id="ARBA00048988"/>
    </source>
</evidence>
<keyword evidence="10" id="KW-0234">DNA repair</keyword>
<gene>
    <name evidence="18" type="ORF">Athens101428_383</name>
</gene>
<dbReference type="GO" id="GO:0000725">
    <property type="term" value="P:recombinational repair"/>
    <property type="evidence" value="ECO:0007669"/>
    <property type="project" value="TreeGrafter"/>
</dbReference>
<name>A0A554LNB7_9BACT</name>
<dbReference type="Pfam" id="PF00580">
    <property type="entry name" value="UvrD-helicase"/>
    <property type="match status" value="1"/>
</dbReference>
<dbReference type="InterPro" id="IPR014017">
    <property type="entry name" value="DNA_helicase_UvrD-like_C"/>
</dbReference>
<keyword evidence="9" id="KW-0238">DNA-binding</keyword>
<dbReference type="GO" id="GO:0004527">
    <property type="term" value="F:exonuclease activity"/>
    <property type="evidence" value="ECO:0007669"/>
    <property type="project" value="UniProtKB-KW"/>
</dbReference>
<keyword evidence="11" id="KW-0413">Isomerase</keyword>
<feature type="domain" description="UvrD-like helicase ATP-binding" evidence="16">
    <location>
        <begin position="19"/>
        <end position="318"/>
    </location>
</feature>
<dbReference type="InterPro" id="IPR038726">
    <property type="entry name" value="PDDEXK_AddAB-type"/>
</dbReference>
<keyword evidence="2" id="KW-0540">Nuclease</keyword>
<evidence type="ECO:0000256" key="8">
    <source>
        <dbReference type="ARBA" id="ARBA00022840"/>
    </source>
</evidence>
<dbReference type="InterPro" id="IPR014016">
    <property type="entry name" value="UvrD-like_ATP-bd"/>
</dbReference>
<dbReference type="InterPro" id="IPR027417">
    <property type="entry name" value="P-loop_NTPase"/>
</dbReference>
<evidence type="ECO:0000256" key="15">
    <source>
        <dbReference type="PROSITE-ProRule" id="PRU00560"/>
    </source>
</evidence>
<evidence type="ECO:0000259" key="17">
    <source>
        <dbReference type="PROSITE" id="PS51217"/>
    </source>
</evidence>
<dbReference type="InterPro" id="IPR013986">
    <property type="entry name" value="DExx_box_DNA_helicase_dom_sf"/>
</dbReference>
<dbReference type="CDD" id="cd17932">
    <property type="entry name" value="DEXQc_UvrD"/>
    <property type="match status" value="1"/>
</dbReference>
<reference evidence="18 19" key="1">
    <citation type="submission" date="2017-07" db="EMBL/GenBank/DDBJ databases">
        <title>Mechanisms for carbon and nitrogen cycling indicate functional differentiation within the Candidate Phyla Radiation.</title>
        <authorList>
            <person name="Danczak R.E."/>
            <person name="Johnston M.D."/>
            <person name="Kenah C."/>
            <person name="Slattery M."/>
            <person name="Wrighton K.C."/>
            <person name="Wilkins M.J."/>
        </authorList>
    </citation>
    <scope>NUCLEOTIDE SEQUENCE [LARGE SCALE GENOMIC DNA]</scope>
    <source>
        <strain evidence="18">Athens1014_28</strain>
    </source>
</reference>
<feature type="binding site" evidence="15">
    <location>
        <begin position="40"/>
        <end position="47"/>
    </location>
    <ligand>
        <name>ATP</name>
        <dbReference type="ChEBI" id="CHEBI:30616"/>
    </ligand>
</feature>
<protein>
    <recommendedName>
        <fullName evidence="13">DNA 3'-5' helicase</fullName>
        <ecNumber evidence="13">5.6.2.4</ecNumber>
    </recommendedName>
</protein>
<dbReference type="PANTHER" id="PTHR11070:SF2">
    <property type="entry name" value="ATP-DEPENDENT DNA HELICASE SRS2"/>
    <property type="match status" value="1"/>
</dbReference>
<dbReference type="EMBL" id="VMGN01000017">
    <property type="protein sequence ID" value="TSC94284.1"/>
    <property type="molecule type" value="Genomic_DNA"/>
</dbReference>
<dbReference type="PROSITE" id="PS51198">
    <property type="entry name" value="UVRD_HELICASE_ATP_BIND"/>
    <property type="match status" value="1"/>
</dbReference>
<evidence type="ECO:0000313" key="18">
    <source>
        <dbReference type="EMBL" id="TSC94284.1"/>
    </source>
</evidence>
<dbReference type="PANTHER" id="PTHR11070">
    <property type="entry name" value="UVRD / RECB / PCRA DNA HELICASE FAMILY MEMBER"/>
    <property type="match status" value="1"/>
</dbReference>
<evidence type="ECO:0000259" key="16">
    <source>
        <dbReference type="PROSITE" id="PS51198"/>
    </source>
</evidence>
<keyword evidence="5 15" id="KW-0378">Hydrolase</keyword>
<keyword evidence="7" id="KW-0269">Exonuclease</keyword>
<dbReference type="EC" id="5.6.2.4" evidence="13"/>
<comment type="similarity">
    <text evidence="1">Belongs to the helicase family. UvrD subfamily.</text>
</comment>
<comment type="catalytic activity">
    <reaction evidence="14">
        <text>ATP + H2O = ADP + phosphate + H(+)</text>
        <dbReference type="Rhea" id="RHEA:13065"/>
        <dbReference type="ChEBI" id="CHEBI:15377"/>
        <dbReference type="ChEBI" id="CHEBI:15378"/>
        <dbReference type="ChEBI" id="CHEBI:30616"/>
        <dbReference type="ChEBI" id="CHEBI:43474"/>
        <dbReference type="ChEBI" id="CHEBI:456216"/>
        <dbReference type="EC" id="5.6.2.4"/>
    </reaction>
</comment>
<proteinExistence type="inferred from homology"/>
<dbReference type="SUPFAM" id="SSF52540">
    <property type="entry name" value="P-loop containing nucleoside triphosphate hydrolases"/>
    <property type="match status" value="1"/>
</dbReference>
<evidence type="ECO:0000256" key="3">
    <source>
        <dbReference type="ARBA" id="ARBA00022741"/>
    </source>
</evidence>
<sequence>MKIKPLGLDFDNPRSDILSDLNAEQKKAVTFRDGPLLIVAGAGTGKTTVITRRIAYIIEQKLALPSEILALTFTEKAASEMEARVDLLVPYGFVDSQISTFHAFGDRLLRDFSIDLGLPANFKVLSQTEQAIFFRENLYAFDLEHFRPVANPATHIKELLSHFSRLKDELISPEKYISFAGKKAKTAKTDEEKLDSEKILELATAYQKYQDLMIKQGNLDFGDQIFLSYKLLKENPQVLSECQKKFKYILVDEFQDTNYAQYQLVKLIIGKEKNITVVGDDDQSIYRFRGASISNILSFKDDFHGSKQIVLNQNYRSTTEILDAAYRLIQFNNPDRLEVQNKIDKKLFAKRHGGSPELIHSDSSSCEADTVAEQIINLKSKHGYKNSDFAILARANNHLESFIQSLNLKNIPSVFIGSSSLFSQSEIKMAVSFLRCLVFSDDNLSFYLLATSEIYSVDPSILSEYYSRVKRENIDFIELFENSEMKNNKIFELISDIKKFRSKIRDYSAGEILYEFLKEKKYFKKLSADGSALSEIKITNLAKFFDRIYQFEQSANNKSLLNFLDRLELIIEYGDEVITSDVDPDIDAVNLMSAHAAKGLEWPVVFIVNMVSDRFPSRERKDKIPIPDELIKERLPKGDFHLQEERRLFYVASTRAKDFLFFTSADDYGGKRMKKISQFILEILDQPNLIKNKHRQSALEKIERHRPEKIVRKKISSKPKEGILKLSRQQIDDYFTCPKKYYYSNIIKIPLPLNWHFMYGTAIHEAIGRYFQRKIALEKPTLESLISDFNQTFISEGFITREHEEERKRKGILTLTRFYEEDQKNNLLPEKIEERFEFFEDNVKINGRYDLILKSGGDFIICDFKTSEVTDQKKAGDRMRESTQMKIYALAWKEKFGEIPKTQLNFIESGIIGERKFSESDLEKTKELIFEVAGGIRAGDYTAKPTERQCQMCPYNEICPESMA</sequence>
<dbReference type="Gene3D" id="1.10.486.10">
    <property type="entry name" value="PCRA, domain 4"/>
    <property type="match status" value="1"/>
</dbReference>
<dbReference type="Gene3D" id="3.90.320.10">
    <property type="match status" value="1"/>
</dbReference>
<evidence type="ECO:0000256" key="5">
    <source>
        <dbReference type="ARBA" id="ARBA00022801"/>
    </source>
</evidence>
<dbReference type="AlphaFoldDB" id="A0A554LNB7"/>
<dbReference type="Pfam" id="PF13361">
    <property type="entry name" value="UvrD_C"/>
    <property type="match status" value="1"/>
</dbReference>
<dbReference type="GO" id="GO:0003677">
    <property type="term" value="F:DNA binding"/>
    <property type="evidence" value="ECO:0007669"/>
    <property type="project" value="UniProtKB-KW"/>
</dbReference>
<keyword evidence="3 15" id="KW-0547">Nucleotide-binding</keyword>
<evidence type="ECO:0000313" key="19">
    <source>
        <dbReference type="Proteomes" id="UP000316495"/>
    </source>
</evidence>
<evidence type="ECO:0000256" key="11">
    <source>
        <dbReference type="ARBA" id="ARBA00023235"/>
    </source>
</evidence>
<dbReference type="Pfam" id="PF12705">
    <property type="entry name" value="PDDEXK_1"/>
    <property type="match status" value="1"/>
</dbReference>
<evidence type="ECO:0000256" key="4">
    <source>
        <dbReference type="ARBA" id="ARBA00022763"/>
    </source>
</evidence>
<keyword evidence="8 15" id="KW-0067">ATP-binding</keyword>
<dbReference type="Gene3D" id="1.10.10.160">
    <property type="match status" value="1"/>
</dbReference>
<evidence type="ECO:0000256" key="1">
    <source>
        <dbReference type="ARBA" id="ARBA00009922"/>
    </source>
</evidence>
<dbReference type="GO" id="GO:0005524">
    <property type="term" value="F:ATP binding"/>
    <property type="evidence" value="ECO:0007669"/>
    <property type="project" value="UniProtKB-UniRule"/>
</dbReference>
<dbReference type="Gene3D" id="3.40.50.300">
    <property type="entry name" value="P-loop containing nucleotide triphosphate hydrolases"/>
    <property type="match status" value="2"/>
</dbReference>
<evidence type="ECO:0000256" key="2">
    <source>
        <dbReference type="ARBA" id="ARBA00022722"/>
    </source>
</evidence>
<evidence type="ECO:0000256" key="12">
    <source>
        <dbReference type="ARBA" id="ARBA00034617"/>
    </source>
</evidence>
<evidence type="ECO:0000256" key="6">
    <source>
        <dbReference type="ARBA" id="ARBA00022806"/>
    </source>
</evidence>
<dbReference type="InterPro" id="IPR011604">
    <property type="entry name" value="PDDEXK-like_dom_sf"/>
</dbReference>
<organism evidence="18 19">
    <name type="scientific">Candidatus Berkelbacteria bacterium Athens1014_28</name>
    <dbReference type="NCBI Taxonomy" id="2017145"/>
    <lineage>
        <taxon>Bacteria</taxon>
        <taxon>Candidatus Berkelbacteria</taxon>
    </lineage>
</organism>
<dbReference type="GO" id="GO:0043138">
    <property type="term" value="F:3'-5' DNA helicase activity"/>
    <property type="evidence" value="ECO:0007669"/>
    <property type="project" value="UniProtKB-EC"/>
</dbReference>
<accession>A0A554LNB7</accession>
<comment type="catalytic activity">
    <reaction evidence="12">
        <text>Couples ATP hydrolysis with the unwinding of duplex DNA by translocating in the 3'-5' direction.</text>
        <dbReference type="EC" id="5.6.2.4"/>
    </reaction>
</comment>
<evidence type="ECO:0000256" key="7">
    <source>
        <dbReference type="ARBA" id="ARBA00022839"/>
    </source>
</evidence>
<dbReference type="Proteomes" id="UP000316495">
    <property type="component" value="Unassembled WGS sequence"/>
</dbReference>
<keyword evidence="6 15" id="KW-0347">Helicase</keyword>
<evidence type="ECO:0000256" key="9">
    <source>
        <dbReference type="ARBA" id="ARBA00023125"/>
    </source>
</evidence>